<evidence type="ECO:0000259" key="1">
    <source>
        <dbReference type="Pfam" id="PF04230"/>
    </source>
</evidence>
<dbReference type="KEGG" id="ssuv:PXH68_04060"/>
<organism evidence="2 3">
    <name type="scientific">Streptococcus suivaginalis</name>
    <dbReference type="NCBI Taxonomy" id="3028082"/>
    <lineage>
        <taxon>Bacteria</taxon>
        <taxon>Bacillati</taxon>
        <taxon>Bacillota</taxon>
        <taxon>Bacilli</taxon>
        <taxon>Lactobacillales</taxon>
        <taxon>Streptococcaceae</taxon>
        <taxon>Streptococcus</taxon>
    </lineage>
</organism>
<accession>A0AA96VF14</accession>
<evidence type="ECO:0000313" key="3">
    <source>
        <dbReference type="Proteomes" id="UP001304088"/>
    </source>
</evidence>
<proteinExistence type="predicted"/>
<dbReference type="Pfam" id="PF04230">
    <property type="entry name" value="PS_pyruv_trans"/>
    <property type="match status" value="1"/>
</dbReference>
<name>A0AA96VF14_9STRE</name>
<dbReference type="Proteomes" id="UP001304088">
    <property type="component" value="Chromosome"/>
</dbReference>
<dbReference type="EMBL" id="CP118733">
    <property type="protein sequence ID" value="WNY47892.1"/>
    <property type="molecule type" value="Genomic_DNA"/>
</dbReference>
<dbReference type="GO" id="GO:0016740">
    <property type="term" value="F:transferase activity"/>
    <property type="evidence" value="ECO:0007669"/>
    <property type="project" value="UniProtKB-KW"/>
</dbReference>
<sequence>MKSIGWMITSSTQNIGDDFQCIAARQFVGEIAADKWIDRESMNLYRGESLSIIANGWYMHEPQNWPPSSDINPLLTSIHISNTMQKSGRVPSHFMLSKESVDYFNQFSPVGGRDTFTAKMLEKAGVSSYFSGCLTMTLEGFGKERKDYICLIDPTKELEEFIRNQTKREVLVVRPEKNDWPQNYAERIKQAEELLKVYGEAHMVITGRLHGALPSLALGTPVLLLEGKYGDERYEGLKYFVNACTLQELFSGNYPLDLEKPLENPKEYLVVRDNLKKIARAFASHKLDTIDFHQIDRENRAALAEARERVIQFRKVHRLEPIWFRELKSNIRYKVRSLENIRKG</sequence>
<protein>
    <submittedName>
        <fullName evidence="2">Polysaccharide pyruvyl transferase family protein</fullName>
    </submittedName>
</protein>
<evidence type="ECO:0000313" key="2">
    <source>
        <dbReference type="EMBL" id="WNY47892.1"/>
    </source>
</evidence>
<feature type="domain" description="Polysaccharide pyruvyl transferase" evidence="1">
    <location>
        <begin position="96"/>
        <end position="226"/>
    </location>
</feature>
<keyword evidence="2" id="KW-0808">Transferase</keyword>
<keyword evidence="3" id="KW-1185">Reference proteome</keyword>
<dbReference type="RefSeq" id="WP_248028026.1">
    <property type="nucleotide sequence ID" value="NZ_CP118733.1"/>
</dbReference>
<dbReference type="InterPro" id="IPR007345">
    <property type="entry name" value="Polysacch_pyruvyl_Trfase"/>
</dbReference>
<reference evidence="2 3" key="1">
    <citation type="submission" date="2023-02" db="EMBL/GenBank/DDBJ databases">
        <title>Streptococcus sp. Genome Sequencing and Assembly.</title>
        <authorList>
            <person name="Shore S.M."/>
            <person name="Nicholson T.L."/>
        </authorList>
    </citation>
    <scope>NUCLEOTIDE SEQUENCE [LARGE SCALE GENOMIC DNA]</scope>
    <source>
        <strain evidence="2 3">29896</strain>
    </source>
</reference>
<gene>
    <name evidence="2" type="ORF">PXH68_04060</name>
</gene>
<dbReference type="AlphaFoldDB" id="A0AA96VF14"/>